<evidence type="ECO:0000256" key="3">
    <source>
        <dbReference type="ARBA" id="ARBA00012438"/>
    </source>
</evidence>
<protein>
    <recommendedName>
        <fullName evidence="7">Circadian input-output histidine kinase CikA</fullName>
        <ecNumber evidence="3">2.7.13.3</ecNumber>
    </recommendedName>
</protein>
<feature type="transmembrane region" description="Helical" evidence="9">
    <location>
        <begin position="6"/>
        <end position="23"/>
    </location>
</feature>
<gene>
    <name evidence="12" type="ORF">IAD49_06405</name>
</gene>
<proteinExistence type="inferred from homology"/>
<dbReference type="Pfam" id="PF02518">
    <property type="entry name" value="HATPase_c"/>
    <property type="match status" value="1"/>
</dbReference>
<keyword evidence="5" id="KW-0418">Kinase</keyword>
<feature type="transmembrane region" description="Helical" evidence="9">
    <location>
        <begin position="164"/>
        <end position="180"/>
    </location>
</feature>
<evidence type="ECO:0000256" key="1">
    <source>
        <dbReference type="ARBA" id="ARBA00000085"/>
    </source>
</evidence>
<evidence type="ECO:0000259" key="10">
    <source>
        <dbReference type="PROSITE" id="PS50109"/>
    </source>
</evidence>
<evidence type="ECO:0000256" key="7">
    <source>
        <dbReference type="ARBA" id="ARBA00074306"/>
    </source>
</evidence>
<dbReference type="InterPro" id="IPR011006">
    <property type="entry name" value="CheY-like_superfamily"/>
</dbReference>
<dbReference type="PRINTS" id="PR00344">
    <property type="entry name" value="BCTRLSENSOR"/>
</dbReference>
<dbReference type="Gene3D" id="3.40.50.2300">
    <property type="match status" value="1"/>
</dbReference>
<reference evidence="12" key="1">
    <citation type="submission" date="2020-10" db="EMBL/GenBank/DDBJ databases">
        <authorList>
            <person name="Gilroy R."/>
        </authorList>
    </citation>
    <scope>NUCLEOTIDE SEQUENCE</scope>
    <source>
        <strain evidence="12">CHK197-8231</strain>
    </source>
</reference>
<feature type="transmembrane region" description="Helical" evidence="9">
    <location>
        <begin position="136"/>
        <end position="157"/>
    </location>
</feature>
<comment type="catalytic activity">
    <reaction evidence="1">
        <text>ATP + protein L-histidine = ADP + protein N-phospho-L-histidine.</text>
        <dbReference type="EC" id="2.7.13.3"/>
    </reaction>
</comment>
<name>A0A9D1L3W8_9BACT</name>
<dbReference type="SMART" id="SM00387">
    <property type="entry name" value="HATPase_c"/>
    <property type="match status" value="1"/>
</dbReference>
<dbReference type="PROSITE" id="PS50110">
    <property type="entry name" value="RESPONSE_REGULATORY"/>
    <property type="match status" value="1"/>
</dbReference>
<comment type="similarity">
    <text evidence="2">In the N-terminal section; belongs to the phytochrome family.</text>
</comment>
<dbReference type="SUPFAM" id="SSF52172">
    <property type="entry name" value="CheY-like"/>
    <property type="match status" value="1"/>
</dbReference>
<dbReference type="SUPFAM" id="SSF55874">
    <property type="entry name" value="ATPase domain of HSP90 chaperone/DNA topoisomerase II/histidine kinase"/>
    <property type="match status" value="1"/>
</dbReference>
<dbReference type="SMART" id="SM00388">
    <property type="entry name" value="HisKA"/>
    <property type="match status" value="1"/>
</dbReference>
<dbReference type="Pfam" id="PF00072">
    <property type="entry name" value="Response_reg"/>
    <property type="match status" value="1"/>
</dbReference>
<dbReference type="EC" id="2.7.13.3" evidence="3"/>
<dbReference type="SMART" id="SM00448">
    <property type="entry name" value="REC"/>
    <property type="match status" value="1"/>
</dbReference>
<feature type="domain" description="Histidine kinase" evidence="10">
    <location>
        <begin position="236"/>
        <end position="456"/>
    </location>
</feature>
<reference evidence="12" key="2">
    <citation type="journal article" date="2021" name="PeerJ">
        <title>Extensive microbial diversity within the chicken gut microbiome revealed by metagenomics and culture.</title>
        <authorList>
            <person name="Gilroy R."/>
            <person name="Ravi A."/>
            <person name="Getino M."/>
            <person name="Pursley I."/>
            <person name="Horton D.L."/>
            <person name="Alikhan N.F."/>
            <person name="Baker D."/>
            <person name="Gharbi K."/>
            <person name="Hall N."/>
            <person name="Watson M."/>
            <person name="Adriaenssens E.M."/>
            <person name="Foster-Nyarko E."/>
            <person name="Jarju S."/>
            <person name="Secka A."/>
            <person name="Antonio M."/>
            <person name="Oren A."/>
            <person name="Chaudhuri R.R."/>
            <person name="La Ragione R."/>
            <person name="Hildebrand F."/>
            <person name="Pallen M.J."/>
        </authorList>
    </citation>
    <scope>NUCLEOTIDE SEQUENCE</scope>
    <source>
        <strain evidence="12">CHK197-8231</strain>
    </source>
</reference>
<dbReference type="InterPro" id="IPR036890">
    <property type="entry name" value="HATPase_C_sf"/>
</dbReference>
<evidence type="ECO:0000256" key="9">
    <source>
        <dbReference type="SAM" id="Phobius"/>
    </source>
</evidence>
<dbReference type="CDD" id="cd17546">
    <property type="entry name" value="REC_hyHK_CKI1_RcsC-like"/>
    <property type="match status" value="1"/>
</dbReference>
<evidence type="ECO:0000256" key="8">
    <source>
        <dbReference type="PROSITE-ProRule" id="PRU00169"/>
    </source>
</evidence>
<feature type="transmembrane region" description="Helical" evidence="9">
    <location>
        <begin position="35"/>
        <end position="52"/>
    </location>
</feature>
<evidence type="ECO:0000259" key="11">
    <source>
        <dbReference type="PROSITE" id="PS50110"/>
    </source>
</evidence>
<dbReference type="InterPro" id="IPR005467">
    <property type="entry name" value="His_kinase_dom"/>
</dbReference>
<dbReference type="InterPro" id="IPR004358">
    <property type="entry name" value="Sig_transdc_His_kin-like_C"/>
</dbReference>
<keyword evidence="4 8" id="KW-0597">Phosphoprotein</keyword>
<comment type="caution">
    <text evidence="12">The sequence shown here is derived from an EMBL/GenBank/DDBJ whole genome shotgun (WGS) entry which is preliminary data.</text>
</comment>
<evidence type="ECO:0000313" key="13">
    <source>
        <dbReference type="Proteomes" id="UP000824087"/>
    </source>
</evidence>
<sequence>MTIGLLIPATCLFFSVLLNIVYFSKNRLNNLENKLYKFIVVSNLVALVFEFLNTFASQYPSTVLSFFVLKTYLLLLLVWVTVLAIYMICIAKKSHKLFVPFWMISIVLTTVITIILPFQFSTGKYGPTITGPAVDFIYAISMLYCVICICTFVIQLYKPNNRKLIPFFVYLVMGIFFSFVQKHNPGLLLITPVETFITFVMYFTIENPDLHMIQELNLAKDHAEKANKAKTDFLSNMSHEIRTPLNAIDGFSQVMLEETDIHTMKEEAYDIRMACQNLIELVNGILDISKIESNHIEIVNADYDSHQMLKEVTTLVSTRLGNKNIEFRTNFDESIPQILYGDVSRIKQILLNLLTNAVKYTKEGYIEFKVDAVIDKNRCRLIFSVEDSGVGIKTSDMDKLFNKFERLEMERQSTIEGTGLGLAITKSLVELMGGKILVQSKYGKGSKFTVSLDQEIKQMAVSTKTSLNGIQKSYKPNSTDEKVVNSEITFTDFSDCKILIVDDNNINLKVIDKLLKGYQPQVVLLKSGQECIDHMMNGETYDLIFMDDMMPRMSGVQTFHELEKIAGFHTPVVALTANAIEGMKEKYLNEGFQDYLSKPIDRKELDRILKQYLKKK</sequence>
<dbReference type="GO" id="GO:0000155">
    <property type="term" value="F:phosphorelay sensor kinase activity"/>
    <property type="evidence" value="ECO:0007669"/>
    <property type="project" value="InterPro"/>
</dbReference>
<accession>A0A9D1L3W8</accession>
<dbReference type="CDD" id="cd00082">
    <property type="entry name" value="HisKA"/>
    <property type="match status" value="1"/>
</dbReference>
<feature type="transmembrane region" description="Helical" evidence="9">
    <location>
        <begin position="72"/>
        <end position="90"/>
    </location>
</feature>
<keyword evidence="6" id="KW-0902">Two-component regulatory system</keyword>
<organism evidence="12 13">
    <name type="scientific">Candidatus Fimihabitans intestinipullorum</name>
    <dbReference type="NCBI Taxonomy" id="2840820"/>
    <lineage>
        <taxon>Bacteria</taxon>
        <taxon>Bacillati</taxon>
        <taxon>Mycoplasmatota</taxon>
        <taxon>Mycoplasmatota incertae sedis</taxon>
        <taxon>Candidatus Fimihabitans</taxon>
    </lineage>
</organism>
<dbReference type="FunFam" id="3.30.565.10:FF:000010">
    <property type="entry name" value="Sensor histidine kinase RcsC"/>
    <property type="match status" value="1"/>
</dbReference>
<dbReference type="InterPro" id="IPR003661">
    <property type="entry name" value="HisK_dim/P_dom"/>
</dbReference>
<dbReference type="Gene3D" id="1.10.287.130">
    <property type="match status" value="1"/>
</dbReference>
<dbReference type="CDD" id="cd16922">
    <property type="entry name" value="HATPase_EvgS-ArcB-TorS-like"/>
    <property type="match status" value="1"/>
</dbReference>
<feature type="domain" description="Response regulatory" evidence="11">
    <location>
        <begin position="497"/>
        <end position="613"/>
    </location>
</feature>
<keyword evidence="9" id="KW-0472">Membrane</keyword>
<dbReference type="PROSITE" id="PS50109">
    <property type="entry name" value="HIS_KIN"/>
    <property type="match status" value="1"/>
</dbReference>
<dbReference type="PANTHER" id="PTHR45339:SF1">
    <property type="entry name" value="HYBRID SIGNAL TRANSDUCTION HISTIDINE KINASE J"/>
    <property type="match status" value="1"/>
</dbReference>
<dbReference type="SUPFAM" id="SSF47384">
    <property type="entry name" value="Homodimeric domain of signal transducing histidine kinase"/>
    <property type="match status" value="1"/>
</dbReference>
<keyword evidence="5" id="KW-0808">Transferase</keyword>
<evidence type="ECO:0000313" key="12">
    <source>
        <dbReference type="EMBL" id="HIU23195.1"/>
    </source>
</evidence>
<evidence type="ECO:0000256" key="4">
    <source>
        <dbReference type="ARBA" id="ARBA00022553"/>
    </source>
</evidence>
<dbReference type="Pfam" id="PF00512">
    <property type="entry name" value="HisKA"/>
    <property type="match status" value="1"/>
</dbReference>
<evidence type="ECO:0000256" key="6">
    <source>
        <dbReference type="ARBA" id="ARBA00023012"/>
    </source>
</evidence>
<dbReference type="InterPro" id="IPR001789">
    <property type="entry name" value="Sig_transdc_resp-reg_receiver"/>
</dbReference>
<dbReference type="InterPro" id="IPR036097">
    <property type="entry name" value="HisK_dim/P_sf"/>
</dbReference>
<dbReference type="AlphaFoldDB" id="A0A9D1L3W8"/>
<keyword evidence="9" id="KW-0812">Transmembrane</keyword>
<evidence type="ECO:0000256" key="5">
    <source>
        <dbReference type="ARBA" id="ARBA00022777"/>
    </source>
</evidence>
<dbReference type="PANTHER" id="PTHR45339">
    <property type="entry name" value="HYBRID SIGNAL TRANSDUCTION HISTIDINE KINASE J"/>
    <property type="match status" value="1"/>
</dbReference>
<keyword evidence="9" id="KW-1133">Transmembrane helix</keyword>
<dbReference type="Gene3D" id="3.30.565.10">
    <property type="entry name" value="Histidine kinase-like ATPase, C-terminal domain"/>
    <property type="match status" value="1"/>
</dbReference>
<dbReference type="EMBL" id="DVML01000037">
    <property type="protein sequence ID" value="HIU23195.1"/>
    <property type="molecule type" value="Genomic_DNA"/>
</dbReference>
<evidence type="ECO:0000256" key="2">
    <source>
        <dbReference type="ARBA" id="ARBA00006402"/>
    </source>
</evidence>
<feature type="modified residue" description="4-aspartylphosphate" evidence="8">
    <location>
        <position position="547"/>
    </location>
</feature>
<feature type="transmembrane region" description="Helical" evidence="9">
    <location>
        <begin position="97"/>
        <end position="116"/>
    </location>
</feature>
<dbReference type="Proteomes" id="UP000824087">
    <property type="component" value="Unassembled WGS sequence"/>
</dbReference>
<dbReference type="InterPro" id="IPR003594">
    <property type="entry name" value="HATPase_dom"/>
</dbReference>